<name>A0A4Z2G779_9TELE</name>
<evidence type="ECO:0000313" key="1">
    <source>
        <dbReference type="EMBL" id="TNN49101.1"/>
    </source>
</evidence>
<gene>
    <name evidence="1" type="ORF">EYF80_040706</name>
</gene>
<evidence type="ECO:0000313" key="2">
    <source>
        <dbReference type="Proteomes" id="UP000314294"/>
    </source>
</evidence>
<proteinExistence type="predicted"/>
<protein>
    <submittedName>
        <fullName evidence="1">Uncharacterized protein</fullName>
    </submittedName>
</protein>
<reference evidence="1 2" key="1">
    <citation type="submission" date="2019-03" db="EMBL/GenBank/DDBJ databases">
        <title>First draft genome of Liparis tanakae, snailfish: a comprehensive survey of snailfish specific genes.</title>
        <authorList>
            <person name="Kim W."/>
            <person name="Song I."/>
            <person name="Jeong J.-H."/>
            <person name="Kim D."/>
            <person name="Kim S."/>
            <person name="Ryu S."/>
            <person name="Song J.Y."/>
            <person name="Lee S.K."/>
        </authorList>
    </citation>
    <scope>NUCLEOTIDE SEQUENCE [LARGE SCALE GENOMIC DNA]</scope>
    <source>
        <tissue evidence="1">Muscle</tissue>
    </source>
</reference>
<dbReference type="AlphaFoldDB" id="A0A4Z2G779"/>
<dbReference type="Proteomes" id="UP000314294">
    <property type="component" value="Unassembled WGS sequence"/>
</dbReference>
<organism evidence="1 2">
    <name type="scientific">Liparis tanakae</name>
    <name type="common">Tanaka's snailfish</name>
    <dbReference type="NCBI Taxonomy" id="230148"/>
    <lineage>
        <taxon>Eukaryota</taxon>
        <taxon>Metazoa</taxon>
        <taxon>Chordata</taxon>
        <taxon>Craniata</taxon>
        <taxon>Vertebrata</taxon>
        <taxon>Euteleostomi</taxon>
        <taxon>Actinopterygii</taxon>
        <taxon>Neopterygii</taxon>
        <taxon>Teleostei</taxon>
        <taxon>Neoteleostei</taxon>
        <taxon>Acanthomorphata</taxon>
        <taxon>Eupercaria</taxon>
        <taxon>Perciformes</taxon>
        <taxon>Cottioidei</taxon>
        <taxon>Cottales</taxon>
        <taxon>Liparidae</taxon>
        <taxon>Liparis</taxon>
    </lineage>
</organism>
<accession>A0A4Z2G779</accession>
<keyword evidence="2" id="KW-1185">Reference proteome</keyword>
<comment type="caution">
    <text evidence="1">The sequence shown here is derived from an EMBL/GenBank/DDBJ whole genome shotgun (WGS) entry which is preliminary data.</text>
</comment>
<dbReference type="EMBL" id="SRLO01000669">
    <property type="protein sequence ID" value="TNN49101.1"/>
    <property type="molecule type" value="Genomic_DNA"/>
</dbReference>
<sequence length="111" mass="12088">MISRMVTDCDSTAGGLCPAMFTAFTLKLIFSPTGRPRTTKPCFSQSSWFATSHSVPERKENYMQDMPVIREFNNIAIQASSSNPLGGLPLQGARAVGHIVHVQAYRLAGRG</sequence>